<sequence length="137" mass="14829">MYPMVETCHIFGFAVLVGAVALFDLRLLGCARALPLRALAAHLLPWAVGSLLLVVPAGLLMFSTQPRAFLANPAFQLKMTLLLAAALNAAAFHLGIWRRAASWNADVKPPWLARVHALLSLALWFGVIACGRLLAYL</sequence>
<reference evidence="3 4" key="1">
    <citation type="submission" date="2018-03" db="EMBL/GenBank/DDBJ databases">
        <title>Massilia armeniaca sp. nov., isolated from desert soil.</title>
        <authorList>
            <person name="Huang H."/>
            <person name="Ren M."/>
        </authorList>
    </citation>
    <scope>NUCLEOTIDE SEQUENCE [LARGE SCALE GENOMIC DNA]</scope>
    <source>
        <strain evidence="3 4">ZMN-3</strain>
    </source>
</reference>
<organism evidence="3 4">
    <name type="scientific">Pseudoduganella armeniaca</name>
    <dbReference type="NCBI Taxonomy" id="2072590"/>
    <lineage>
        <taxon>Bacteria</taxon>
        <taxon>Pseudomonadati</taxon>
        <taxon>Pseudomonadota</taxon>
        <taxon>Betaproteobacteria</taxon>
        <taxon>Burkholderiales</taxon>
        <taxon>Oxalobacteraceae</taxon>
        <taxon>Telluria group</taxon>
        <taxon>Pseudoduganella</taxon>
    </lineage>
</organism>
<keyword evidence="1" id="KW-0812">Transmembrane</keyword>
<accession>A0A2R4CI35</accession>
<keyword evidence="1" id="KW-0472">Membrane</keyword>
<evidence type="ECO:0000313" key="3">
    <source>
        <dbReference type="EMBL" id="AVR99327.1"/>
    </source>
</evidence>
<dbReference type="AlphaFoldDB" id="A0A2R4CI35"/>
<evidence type="ECO:0000256" key="1">
    <source>
        <dbReference type="SAM" id="Phobius"/>
    </source>
</evidence>
<feature type="domain" description="DUF6644" evidence="2">
    <location>
        <begin position="7"/>
        <end position="135"/>
    </location>
</feature>
<name>A0A2R4CI35_9BURK</name>
<keyword evidence="4" id="KW-1185">Reference proteome</keyword>
<gene>
    <name evidence="3" type="ORF">C9I28_21505</name>
</gene>
<keyword evidence="1" id="KW-1133">Transmembrane helix</keyword>
<dbReference type="KEGG" id="masz:C9I28_21505"/>
<dbReference type="OrthoDB" id="3536934at2"/>
<dbReference type="InterPro" id="IPR046586">
    <property type="entry name" value="DUF6644"/>
</dbReference>
<dbReference type="EMBL" id="CP028324">
    <property type="protein sequence ID" value="AVR99327.1"/>
    <property type="molecule type" value="Genomic_DNA"/>
</dbReference>
<evidence type="ECO:0000313" key="4">
    <source>
        <dbReference type="Proteomes" id="UP000240505"/>
    </source>
</evidence>
<protein>
    <recommendedName>
        <fullName evidence="2">DUF6644 domain-containing protein</fullName>
    </recommendedName>
</protein>
<feature type="transmembrane region" description="Helical" evidence="1">
    <location>
        <begin position="43"/>
        <end position="63"/>
    </location>
</feature>
<proteinExistence type="predicted"/>
<dbReference type="Proteomes" id="UP000240505">
    <property type="component" value="Chromosome"/>
</dbReference>
<dbReference type="Pfam" id="PF20349">
    <property type="entry name" value="DUF6644"/>
    <property type="match status" value="1"/>
</dbReference>
<feature type="transmembrane region" description="Helical" evidence="1">
    <location>
        <begin position="117"/>
        <end position="135"/>
    </location>
</feature>
<feature type="transmembrane region" description="Helical" evidence="1">
    <location>
        <begin position="75"/>
        <end position="97"/>
    </location>
</feature>
<evidence type="ECO:0000259" key="2">
    <source>
        <dbReference type="Pfam" id="PF20349"/>
    </source>
</evidence>